<dbReference type="Gene3D" id="3.40.50.2300">
    <property type="match status" value="2"/>
</dbReference>
<accession>A0A5J4QGP6</accession>
<organism evidence="5">
    <name type="scientific">termite gut metagenome</name>
    <dbReference type="NCBI Taxonomy" id="433724"/>
    <lineage>
        <taxon>unclassified sequences</taxon>
        <taxon>metagenomes</taxon>
        <taxon>organismal metagenomes</taxon>
    </lineage>
</organism>
<dbReference type="CDD" id="cd01392">
    <property type="entry name" value="HTH_LacI"/>
    <property type="match status" value="1"/>
</dbReference>
<dbReference type="SUPFAM" id="SSF47413">
    <property type="entry name" value="lambda repressor-like DNA-binding domains"/>
    <property type="match status" value="1"/>
</dbReference>
<feature type="domain" description="HTH lacI-type" evidence="4">
    <location>
        <begin position="3"/>
        <end position="60"/>
    </location>
</feature>
<sequence length="338" mass="38244">MSASLKDIADKLNVSTTTVSWVLSGQSDNRRVGIGTREKVLKCAKEMNYQPNLIARSLNTGKTNTIGVLIPSIIDFFFASVVKEIEAEAGKLGYTLMICTSQSDKEREIQMLKMMRAKQVDGIIVAPTKLNRMEFEDFLKESYPFVLFDRFFADMDTNYVLVDNENSSYRLVKHLTEQGRKKIALITTESHLQIIKLRCEGYMRALTDAGLEAGPNLYGLVEYMDSEKNITPALDKIFQTTPDVDGFFFVSHTLALGAFLYLHEKGIDINKYGLACIHEVSEFKILAPQINVAVMSMEGIGKNAVRILHDNIEHVSKYKKKRKYECSQLILPCTFKLH</sequence>
<dbReference type="AlphaFoldDB" id="A0A5J4QGP6"/>
<dbReference type="EMBL" id="SNRY01003645">
    <property type="protein sequence ID" value="KAA6320250.1"/>
    <property type="molecule type" value="Genomic_DNA"/>
</dbReference>
<dbReference type="InterPro" id="IPR028082">
    <property type="entry name" value="Peripla_BP_I"/>
</dbReference>
<dbReference type="PANTHER" id="PTHR30146:SF109">
    <property type="entry name" value="HTH-TYPE TRANSCRIPTIONAL REGULATOR GALS"/>
    <property type="match status" value="1"/>
</dbReference>
<dbReference type="GO" id="GO:0000976">
    <property type="term" value="F:transcription cis-regulatory region binding"/>
    <property type="evidence" value="ECO:0007669"/>
    <property type="project" value="TreeGrafter"/>
</dbReference>
<dbReference type="SMART" id="SM00354">
    <property type="entry name" value="HTH_LACI"/>
    <property type="match status" value="1"/>
</dbReference>
<dbReference type="SUPFAM" id="SSF53822">
    <property type="entry name" value="Periplasmic binding protein-like I"/>
    <property type="match status" value="1"/>
</dbReference>
<evidence type="ECO:0000259" key="4">
    <source>
        <dbReference type="PROSITE" id="PS50932"/>
    </source>
</evidence>
<gene>
    <name evidence="5" type="ORF">EZS27_029953</name>
</gene>
<keyword evidence="2" id="KW-0238">DNA-binding</keyword>
<proteinExistence type="predicted"/>
<dbReference type="PROSITE" id="PS50932">
    <property type="entry name" value="HTH_LACI_2"/>
    <property type="match status" value="1"/>
</dbReference>
<dbReference type="Pfam" id="PF00356">
    <property type="entry name" value="LacI"/>
    <property type="match status" value="1"/>
</dbReference>
<protein>
    <submittedName>
        <fullName evidence="5">Catabolite control protein A</fullName>
    </submittedName>
</protein>
<keyword evidence="1" id="KW-0805">Transcription regulation</keyword>
<dbReference type="GO" id="GO:0003700">
    <property type="term" value="F:DNA-binding transcription factor activity"/>
    <property type="evidence" value="ECO:0007669"/>
    <property type="project" value="TreeGrafter"/>
</dbReference>
<dbReference type="PANTHER" id="PTHR30146">
    <property type="entry name" value="LACI-RELATED TRANSCRIPTIONAL REPRESSOR"/>
    <property type="match status" value="1"/>
</dbReference>
<evidence type="ECO:0000313" key="5">
    <source>
        <dbReference type="EMBL" id="KAA6320250.1"/>
    </source>
</evidence>
<dbReference type="Pfam" id="PF00532">
    <property type="entry name" value="Peripla_BP_1"/>
    <property type="match status" value="1"/>
</dbReference>
<keyword evidence="3" id="KW-0804">Transcription</keyword>
<name>A0A5J4QGP6_9ZZZZ</name>
<evidence type="ECO:0000256" key="3">
    <source>
        <dbReference type="ARBA" id="ARBA00023163"/>
    </source>
</evidence>
<reference evidence="5" key="1">
    <citation type="submission" date="2019-03" db="EMBL/GenBank/DDBJ databases">
        <title>Single cell metagenomics reveals metabolic interactions within the superorganism composed of flagellate Streblomastix strix and complex community of Bacteroidetes bacteria on its surface.</title>
        <authorList>
            <person name="Treitli S.C."/>
            <person name="Kolisko M."/>
            <person name="Husnik F."/>
            <person name="Keeling P."/>
            <person name="Hampl V."/>
        </authorList>
    </citation>
    <scope>NUCLEOTIDE SEQUENCE</scope>
    <source>
        <strain evidence="5">STM</strain>
    </source>
</reference>
<evidence type="ECO:0000256" key="1">
    <source>
        <dbReference type="ARBA" id="ARBA00023015"/>
    </source>
</evidence>
<evidence type="ECO:0000256" key="2">
    <source>
        <dbReference type="ARBA" id="ARBA00023125"/>
    </source>
</evidence>
<comment type="caution">
    <text evidence="5">The sequence shown here is derived from an EMBL/GenBank/DDBJ whole genome shotgun (WGS) entry which is preliminary data.</text>
</comment>
<dbReference type="InterPro" id="IPR001761">
    <property type="entry name" value="Peripla_BP/Lac1_sug-bd_dom"/>
</dbReference>
<dbReference type="InterPro" id="IPR000843">
    <property type="entry name" value="HTH_LacI"/>
</dbReference>
<dbReference type="Gene3D" id="1.10.260.40">
    <property type="entry name" value="lambda repressor-like DNA-binding domains"/>
    <property type="match status" value="1"/>
</dbReference>
<dbReference type="InterPro" id="IPR010982">
    <property type="entry name" value="Lambda_DNA-bd_dom_sf"/>
</dbReference>